<feature type="transmembrane region" description="Helical" evidence="1">
    <location>
        <begin position="230"/>
        <end position="249"/>
    </location>
</feature>
<reference evidence="3 4" key="1">
    <citation type="submission" date="2020-04" db="EMBL/GenBank/DDBJ databases">
        <title>Flammeovirga sp. SR4, a novel species isolated from seawater.</title>
        <authorList>
            <person name="Wang X."/>
        </authorList>
    </citation>
    <scope>NUCLEOTIDE SEQUENCE [LARGE SCALE GENOMIC DNA]</scope>
    <source>
        <strain evidence="3 4">SR4</strain>
    </source>
</reference>
<dbReference type="RefSeq" id="WP_168884990.1">
    <property type="nucleotide sequence ID" value="NZ_JABAIL010000011.1"/>
</dbReference>
<keyword evidence="1" id="KW-0812">Transmembrane</keyword>
<sequence>MKTGLTINTNATNSKNTDPLKVSYLSSLTPLRGIAALWVVLFHIDVSTYYRDLGGILPRAATGIFSKGYLWVDFFFLLSGFIIYHVYGQLFKENGYSIQNIKSFLWSRFTRLYPLHFFTLILLIITVPIIGKTYPQLQDDSWHLYFSNTALFSQFFMTNAMNFYHFLSWNMPSWSIGAEWWTYCFAILVLPIIGHSKRYLIYIKLFVLFGCISLLVNFHPNHNLDITWDYGFIRCIFQFFIGINLYLLFQMNWNNNILQKDITCILLFVFISIGFHYKIHDLVFIPLFSLFLLAVAYNNSSIKSILEKRYIKYLGDISYSIYLMHGLVFFFFWFQFPSWKQNYGWDRLPSNLYLLYIITFLSITVLLSALSHRYIEVGCRNLLRKLK</sequence>
<dbReference type="GO" id="GO:0016747">
    <property type="term" value="F:acyltransferase activity, transferring groups other than amino-acyl groups"/>
    <property type="evidence" value="ECO:0007669"/>
    <property type="project" value="InterPro"/>
</dbReference>
<protein>
    <submittedName>
        <fullName evidence="3">Acyltransferase</fullName>
    </submittedName>
</protein>
<evidence type="ECO:0000259" key="2">
    <source>
        <dbReference type="Pfam" id="PF01757"/>
    </source>
</evidence>
<keyword evidence="3" id="KW-0808">Transferase</keyword>
<dbReference type="GO" id="GO:0000271">
    <property type="term" value="P:polysaccharide biosynthetic process"/>
    <property type="evidence" value="ECO:0007669"/>
    <property type="project" value="TreeGrafter"/>
</dbReference>
<feature type="transmembrane region" description="Helical" evidence="1">
    <location>
        <begin position="31"/>
        <end position="50"/>
    </location>
</feature>
<dbReference type="AlphaFoldDB" id="A0A7X8XYJ3"/>
<dbReference type="Proteomes" id="UP000585050">
    <property type="component" value="Unassembled WGS sequence"/>
</dbReference>
<gene>
    <name evidence="3" type="ORF">HGP29_23945</name>
</gene>
<feature type="transmembrane region" description="Helical" evidence="1">
    <location>
        <begin position="283"/>
        <end position="301"/>
    </location>
</feature>
<feature type="transmembrane region" description="Helical" evidence="1">
    <location>
        <begin position="313"/>
        <end position="333"/>
    </location>
</feature>
<dbReference type="PANTHER" id="PTHR23028:SF53">
    <property type="entry name" value="ACYL_TRANSF_3 DOMAIN-CONTAINING PROTEIN"/>
    <property type="match status" value="1"/>
</dbReference>
<dbReference type="EMBL" id="JABAIL010000011">
    <property type="protein sequence ID" value="NLR94277.1"/>
    <property type="molecule type" value="Genomic_DNA"/>
</dbReference>
<evidence type="ECO:0000313" key="3">
    <source>
        <dbReference type="EMBL" id="NLR94277.1"/>
    </source>
</evidence>
<comment type="caution">
    <text evidence="3">The sequence shown here is derived from an EMBL/GenBank/DDBJ whole genome shotgun (WGS) entry which is preliminary data.</text>
</comment>
<dbReference type="GO" id="GO:0016020">
    <property type="term" value="C:membrane"/>
    <property type="evidence" value="ECO:0007669"/>
    <property type="project" value="TreeGrafter"/>
</dbReference>
<keyword evidence="1" id="KW-1133">Transmembrane helix</keyword>
<organism evidence="3 4">
    <name type="scientific">Flammeovirga agarivorans</name>
    <dbReference type="NCBI Taxonomy" id="2726742"/>
    <lineage>
        <taxon>Bacteria</taxon>
        <taxon>Pseudomonadati</taxon>
        <taxon>Bacteroidota</taxon>
        <taxon>Cytophagia</taxon>
        <taxon>Cytophagales</taxon>
        <taxon>Flammeovirgaceae</taxon>
        <taxon>Flammeovirga</taxon>
    </lineage>
</organism>
<dbReference type="InterPro" id="IPR050879">
    <property type="entry name" value="Acyltransferase_3"/>
</dbReference>
<evidence type="ECO:0000256" key="1">
    <source>
        <dbReference type="SAM" id="Phobius"/>
    </source>
</evidence>
<evidence type="ECO:0000313" key="4">
    <source>
        <dbReference type="Proteomes" id="UP000585050"/>
    </source>
</evidence>
<feature type="transmembrane region" description="Helical" evidence="1">
    <location>
        <begin position="353"/>
        <end position="375"/>
    </location>
</feature>
<dbReference type="InterPro" id="IPR002656">
    <property type="entry name" value="Acyl_transf_3_dom"/>
</dbReference>
<proteinExistence type="predicted"/>
<keyword evidence="1" id="KW-0472">Membrane</keyword>
<feature type="transmembrane region" description="Helical" evidence="1">
    <location>
        <begin position="173"/>
        <end position="192"/>
    </location>
</feature>
<keyword evidence="4" id="KW-1185">Reference proteome</keyword>
<keyword evidence="3" id="KW-0012">Acyltransferase</keyword>
<feature type="transmembrane region" description="Helical" evidence="1">
    <location>
        <begin position="261"/>
        <end position="277"/>
    </location>
</feature>
<feature type="transmembrane region" description="Helical" evidence="1">
    <location>
        <begin position="70"/>
        <end position="87"/>
    </location>
</feature>
<name>A0A7X8XYJ3_9BACT</name>
<feature type="transmembrane region" description="Helical" evidence="1">
    <location>
        <begin position="112"/>
        <end position="130"/>
    </location>
</feature>
<dbReference type="PANTHER" id="PTHR23028">
    <property type="entry name" value="ACETYLTRANSFERASE"/>
    <property type="match status" value="1"/>
</dbReference>
<dbReference type="Pfam" id="PF01757">
    <property type="entry name" value="Acyl_transf_3"/>
    <property type="match status" value="1"/>
</dbReference>
<accession>A0A7X8XYJ3</accession>
<feature type="domain" description="Acyltransferase 3" evidence="2">
    <location>
        <begin position="31"/>
        <end position="370"/>
    </location>
</feature>
<feature type="transmembrane region" description="Helical" evidence="1">
    <location>
        <begin position="199"/>
        <end position="218"/>
    </location>
</feature>